<dbReference type="Pfam" id="PF05699">
    <property type="entry name" value="Dimer_Tnp_hAT"/>
    <property type="match status" value="1"/>
</dbReference>
<dbReference type="InterPro" id="IPR012337">
    <property type="entry name" value="RNaseH-like_sf"/>
</dbReference>
<dbReference type="GO" id="GO:0003677">
    <property type="term" value="F:DNA binding"/>
    <property type="evidence" value="ECO:0007669"/>
    <property type="project" value="InterPro"/>
</dbReference>
<protein>
    <submittedName>
        <fullName evidence="3">21139_t:CDS:1</fullName>
    </submittedName>
</protein>
<feature type="domain" description="HAT C-terminal dimerisation" evidence="1">
    <location>
        <begin position="134"/>
        <end position="220"/>
    </location>
</feature>
<dbReference type="GO" id="GO:0046983">
    <property type="term" value="F:protein dimerization activity"/>
    <property type="evidence" value="ECO:0007669"/>
    <property type="project" value="InterPro"/>
</dbReference>
<dbReference type="Pfam" id="PF14372">
    <property type="entry name" value="hAT-like_RNase-H"/>
    <property type="match status" value="1"/>
</dbReference>
<proteinExistence type="predicted"/>
<evidence type="ECO:0000313" key="4">
    <source>
        <dbReference type="Proteomes" id="UP000789405"/>
    </source>
</evidence>
<sequence>MVILEIGQHIKKASTRIGYYIKKKFDKYWNVIIDQVIIAHVLDPRYKLEHLKVTLIEVGGYNENEVELFVNNIQKKIIFYGMKYTNTEPPNIEVSEVPEVSEIININDKSTSDFLFPRKRISKKRKYNNIIKPELELYKDESLEFTNNNKKKENNVIIFWESLSKRFPTLGKMACDYLSIKPLSVSSERAFSRAGFTITSDRVAISEKTVSSMILMYSWLIEGQNKFSSLKDLP</sequence>
<feature type="domain" description="hAT-like transposase RNase-H fold" evidence="2">
    <location>
        <begin position="19"/>
        <end position="66"/>
    </location>
</feature>
<evidence type="ECO:0000259" key="2">
    <source>
        <dbReference type="Pfam" id="PF14372"/>
    </source>
</evidence>
<dbReference type="InterPro" id="IPR008906">
    <property type="entry name" value="HATC_C_dom"/>
</dbReference>
<name>A0A9N9JJM8_9GLOM</name>
<dbReference type="PANTHER" id="PTHR23272:SF180">
    <property type="entry name" value="TF-B3 DOMAIN-CONTAINING PROTEIN"/>
    <property type="match status" value="1"/>
</dbReference>
<dbReference type="SUPFAM" id="SSF53098">
    <property type="entry name" value="Ribonuclease H-like"/>
    <property type="match status" value="1"/>
</dbReference>
<reference evidence="3" key="1">
    <citation type="submission" date="2021-06" db="EMBL/GenBank/DDBJ databases">
        <authorList>
            <person name="Kallberg Y."/>
            <person name="Tangrot J."/>
            <person name="Rosling A."/>
        </authorList>
    </citation>
    <scope>NUCLEOTIDE SEQUENCE</scope>
    <source>
        <strain evidence="3">MA453B</strain>
    </source>
</reference>
<gene>
    <name evidence="3" type="ORF">DERYTH_LOCUS20361</name>
</gene>
<accession>A0A9N9JJM8</accession>
<dbReference type="OrthoDB" id="2442417at2759"/>
<dbReference type="PANTHER" id="PTHR23272">
    <property type="entry name" value="BED FINGER-RELATED"/>
    <property type="match status" value="1"/>
</dbReference>
<comment type="caution">
    <text evidence="3">The sequence shown here is derived from an EMBL/GenBank/DDBJ whole genome shotgun (WGS) entry which is preliminary data.</text>
</comment>
<evidence type="ECO:0000313" key="3">
    <source>
        <dbReference type="EMBL" id="CAG8785720.1"/>
    </source>
</evidence>
<dbReference type="EMBL" id="CAJVPY010023827">
    <property type="protein sequence ID" value="CAG8785720.1"/>
    <property type="molecule type" value="Genomic_DNA"/>
</dbReference>
<dbReference type="AlphaFoldDB" id="A0A9N9JJM8"/>
<dbReference type="Proteomes" id="UP000789405">
    <property type="component" value="Unassembled WGS sequence"/>
</dbReference>
<evidence type="ECO:0000259" key="1">
    <source>
        <dbReference type="Pfam" id="PF05699"/>
    </source>
</evidence>
<organism evidence="3 4">
    <name type="scientific">Dentiscutata erythropus</name>
    <dbReference type="NCBI Taxonomy" id="1348616"/>
    <lineage>
        <taxon>Eukaryota</taxon>
        <taxon>Fungi</taxon>
        <taxon>Fungi incertae sedis</taxon>
        <taxon>Mucoromycota</taxon>
        <taxon>Glomeromycotina</taxon>
        <taxon>Glomeromycetes</taxon>
        <taxon>Diversisporales</taxon>
        <taxon>Gigasporaceae</taxon>
        <taxon>Dentiscutata</taxon>
    </lineage>
</organism>
<keyword evidence="4" id="KW-1185">Reference proteome</keyword>
<dbReference type="InterPro" id="IPR025525">
    <property type="entry name" value="hAT-like_transposase_RNase-H"/>
</dbReference>